<gene>
    <name evidence="1" type="ORF">MIMGU_mgv1a0241702mg</name>
</gene>
<accession>A0A022QDB8</accession>
<keyword evidence="2" id="KW-1185">Reference proteome</keyword>
<reference evidence="1 2" key="1">
    <citation type="journal article" date="2013" name="Proc. Natl. Acad. Sci. U.S.A.">
        <title>Fine-scale variation in meiotic recombination in Mimulus inferred from population shotgun sequencing.</title>
        <authorList>
            <person name="Hellsten U."/>
            <person name="Wright K.M."/>
            <person name="Jenkins J."/>
            <person name="Shu S."/>
            <person name="Yuan Y."/>
            <person name="Wessler S.R."/>
            <person name="Schmutz J."/>
            <person name="Willis J.H."/>
            <person name="Rokhsar D.S."/>
        </authorList>
    </citation>
    <scope>NUCLEOTIDE SEQUENCE [LARGE SCALE GENOMIC DNA]</scope>
    <source>
        <strain evidence="2">cv. DUN x IM62</strain>
    </source>
</reference>
<proteinExistence type="predicted"/>
<name>A0A022QDB8_ERYGU</name>
<organism evidence="1 2">
    <name type="scientific">Erythranthe guttata</name>
    <name type="common">Yellow monkey flower</name>
    <name type="synonym">Mimulus guttatus</name>
    <dbReference type="NCBI Taxonomy" id="4155"/>
    <lineage>
        <taxon>Eukaryota</taxon>
        <taxon>Viridiplantae</taxon>
        <taxon>Streptophyta</taxon>
        <taxon>Embryophyta</taxon>
        <taxon>Tracheophyta</taxon>
        <taxon>Spermatophyta</taxon>
        <taxon>Magnoliopsida</taxon>
        <taxon>eudicotyledons</taxon>
        <taxon>Gunneridae</taxon>
        <taxon>Pentapetalae</taxon>
        <taxon>asterids</taxon>
        <taxon>lamiids</taxon>
        <taxon>Lamiales</taxon>
        <taxon>Phrymaceae</taxon>
        <taxon>Erythranthe</taxon>
    </lineage>
</organism>
<feature type="non-terminal residue" evidence="1">
    <location>
        <position position="1"/>
    </location>
</feature>
<evidence type="ECO:0000313" key="2">
    <source>
        <dbReference type="Proteomes" id="UP000030748"/>
    </source>
</evidence>
<evidence type="ECO:0000313" key="1">
    <source>
        <dbReference type="EMBL" id="EYU25619.1"/>
    </source>
</evidence>
<dbReference type="EMBL" id="KI631965">
    <property type="protein sequence ID" value="EYU25619.1"/>
    <property type="molecule type" value="Genomic_DNA"/>
</dbReference>
<dbReference type="Proteomes" id="UP000030748">
    <property type="component" value="Unassembled WGS sequence"/>
</dbReference>
<protein>
    <submittedName>
        <fullName evidence="1">Uncharacterized protein</fullName>
    </submittedName>
</protein>
<dbReference type="AlphaFoldDB" id="A0A022QDB8"/>
<sequence length="28" mass="3480">FCFLRYSSTKSSYRWIKPQYLVQDHVNL</sequence>